<dbReference type="OrthoDB" id="3941538at2759"/>
<feature type="region of interest" description="Disordered" evidence="1">
    <location>
        <begin position="1"/>
        <end position="444"/>
    </location>
</feature>
<proteinExistence type="predicted"/>
<feature type="compositionally biased region" description="Low complexity" evidence="1">
    <location>
        <begin position="14"/>
        <end position="39"/>
    </location>
</feature>
<feature type="region of interest" description="Disordered" evidence="1">
    <location>
        <begin position="466"/>
        <end position="500"/>
    </location>
</feature>
<feature type="compositionally biased region" description="Polar residues" evidence="1">
    <location>
        <begin position="469"/>
        <end position="480"/>
    </location>
</feature>
<reference evidence="2" key="1">
    <citation type="submission" date="2022-10" db="EMBL/GenBank/DDBJ databases">
        <title>Tapping the CABI collections for fungal endophytes: first genome assemblies for Collariella, Neodidymelliopsis, Ascochyta clinopodiicola, Didymella pomorum, Didymosphaeria variabile, Neocosmospora piperis and Neocucurbitaria cava.</title>
        <authorList>
            <person name="Hill R."/>
        </authorList>
    </citation>
    <scope>NUCLEOTIDE SEQUENCE</scope>
    <source>
        <strain evidence="2">IMI 356815</strain>
    </source>
</reference>
<evidence type="ECO:0000313" key="2">
    <source>
        <dbReference type="EMBL" id="KAJ4356759.1"/>
    </source>
</evidence>
<feature type="compositionally biased region" description="Low complexity" evidence="1">
    <location>
        <begin position="416"/>
        <end position="442"/>
    </location>
</feature>
<feature type="compositionally biased region" description="Polar residues" evidence="1">
    <location>
        <begin position="230"/>
        <end position="254"/>
    </location>
</feature>
<dbReference type="AlphaFoldDB" id="A0A9W8XQY3"/>
<gene>
    <name evidence="2" type="ORF">N0V89_004795</name>
</gene>
<accession>A0A9W8XQY3</accession>
<feature type="compositionally biased region" description="Low complexity" evidence="1">
    <location>
        <begin position="282"/>
        <end position="330"/>
    </location>
</feature>
<feature type="compositionally biased region" description="Low complexity" evidence="1">
    <location>
        <begin position="185"/>
        <end position="207"/>
    </location>
</feature>
<feature type="compositionally biased region" description="Pro residues" evidence="1">
    <location>
        <begin position="40"/>
        <end position="50"/>
    </location>
</feature>
<keyword evidence="3" id="KW-1185">Reference proteome</keyword>
<feature type="compositionally biased region" description="Pro residues" evidence="1">
    <location>
        <begin position="344"/>
        <end position="359"/>
    </location>
</feature>
<sequence length="723" mass="79178">MSQFPSVPPPGAYVPPNQQPQSQGFTQQQQPHYGSQQPQAPSPYASPAPGHPSASQKPKLFGQVSSQFNQAVTQGKPMLDKLGKSISSKLGNKHSKPVYNPHATPQGSYQNYQQNQQHSQPHVQQYQQAQPQSYPNQGQQFTPGAQSVYQTPQQSPFTQSAYGTPGSGNSGQNNYFSQQAPPTPHQQVPQHQQAPQQAPYQQSSSPSVNTNSGEQGHNHSQRPGQPGQVPFSQAQPHQVSQQTLYGQPPGQQTGVIGGAQSRLQNNFQQPPSSAHGPPPPEQQQQHQQWAPPSPSPHQHTSPVPQSPAQTPGEQQQQQPQWNYQTHAPQQPVSPAPQSPAHFNPTPPPQQYNAAPPVPMHPNQQQPQRSPHLQHQQWTSMPQVSPQAQQVEPSTSASHPPPQSSELQKSATPAAVPQQQHSQIGQQRQQPPQSPTSTSQSAPLKSNPTEFIAELPADLGSLSLAEGSKTDQVPSNQSQAASYRAYRPVSGHNASPGPGYTIARRAVSTSSLPLADPWRFADPITELPTREFYIIADLVFDSIDRRFEPQTTGLLEASKVLESWKAQQLPEEAAKLFAHDSYSAFGKIWSLEGVPHVLVPCQPSLMPTWNFQQQTHSQELKLQEESTLVTASYPVYMPALNRAGWYKYAFLNWLHQPEDLGKMLSAFCADTYNPGILNQPDIQKRDRNESPALVARATATSNTAVSRVCQEVVAQMQGTSRDGK</sequence>
<dbReference type="EMBL" id="JAPEUX010000003">
    <property type="protein sequence ID" value="KAJ4356759.1"/>
    <property type="molecule type" value="Genomic_DNA"/>
</dbReference>
<name>A0A9W8XQY3_9PLEO</name>
<evidence type="ECO:0000256" key="1">
    <source>
        <dbReference type="SAM" id="MobiDB-lite"/>
    </source>
</evidence>
<feature type="compositionally biased region" description="Low complexity" evidence="1">
    <location>
        <begin position="105"/>
        <end position="140"/>
    </location>
</feature>
<evidence type="ECO:0000313" key="3">
    <source>
        <dbReference type="Proteomes" id="UP001140513"/>
    </source>
</evidence>
<dbReference type="Proteomes" id="UP001140513">
    <property type="component" value="Unassembled WGS sequence"/>
</dbReference>
<protein>
    <submittedName>
        <fullName evidence="2">Uncharacterized protein</fullName>
    </submittedName>
</protein>
<dbReference type="RefSeq" id="XP_056073885.1">
    <property type="nucleotide sequence ID" value="XM_056213577.1"/>
</dbReference>
<feature type="compositionally biased region" description="Polar residues" evidence="1">
    <location>
        <begin position="361"/>
        <end position="410"/>
    </location>
</feature>
<feature type="compositionally biased region" description="Polar residues" evidence="1">
    <location>
        <begin position="63"/>
        <end position="73"/>
    </location>
</feature>
<feature type="compositionally biased region" description="Pro residues" evidence="1">
    <location>
        <begin position="1"/>
        <end position="13"/>
    </location>
</feature>
<feature type="compositionally biased region" description="Polar residues" evidence="1">
    <location>
        <begin position="141"/>
        <end position="162"/>
    </location>
</feature>
<comment type="caution">
    <text evidence="2">The sequence shown here is derived from an EMBL/GenBank/DDBJ whole genome shotgun (WGS) entry which is preliminary data.</text>
</comment>
<organism evidence="2 3">
    <name type="scientific">Didymosphaeria variabile</name>
    <dbReference type="NCBI Taxonomy" id="1932322"/>
    <lineage>
        <taxon>Eukaryota</taxon>
        <taxon>Fungi</taxon>
        <taxon>Dikarya</taxon>
        <taxon>Ascomycota</taxon>
        <taxon>Pezizomycotina</taxon>
        <taxon>Dothideomycetes</taxon>
        <taxon>Pleosporomycetidae</taxon>
        <taxon>Pleosporales</taxon>
        <taxon>Massarineae</taxon>
        <taxon>Didymosphaeriaceae</taxon>
        <taxon>Didymosphaeria</taxon>
    </lineage>
</organism>
<dbReference type="GeneID" id="80908325"/>